<evidence type="ECO:0000256" key="2">
    <source>
        <dbReference type="SAM" id="SignalP"/>
    </source>
</evidence>
<feature type="signal peptide" evidence="2">
    <location>
        <begin position="1"/>
        <end position="22"/>
    </location>
</feature>
<feature type="chain" id="PRO_5035463271" evidence="2">
    <location>
        <begin position="23"/>
        <end position="315"/>
    </location>
</feature>
<feature type="compositionally biased region" description="Acidic residues" evidence="1">
    <location>
        <begin position="273"/>
        <end position="304"/>
    </location>
</feature>
<dbReference type="AlphaFoldDB" id="A0A8J9W1T6"/>
<protein>
    <submittedName>
        <fullName evidence="3">Hypp807 protein</fullName>
    </submittedName>
</protein>
<evidence type="ECO:0000256" key="1">
    <source>
        <dbReference type="SAM" id="MobiDB-lite"/>
    </source>
</evidence>
<gene>
    <name evidence="3" type="primary">Hypp807</name>
    <name evidence="3" type="ORF">BLAG_LOCUS2350</name>
</gene>
<keyword evidence="2" id="KW-0732">Signal</keyword>
<reference evidence="3" key="1">
    <citation type="submission" date="2022-01" db="EMBL/GenBank/DDBJ databases">
        <authorList>
            <person name="Braso-Vives M."/>
        </authorList>
    </citation>
    <scope>NUCLEOTIDE SEQUENCE</scope>
</reference>
<name>A0A8J9W1T6_BRALA</name>
<evidence type="ECO:0000313" key="3">
    <source>
        <dbReference type="EMBL" id="CAH1233681.1"/>
    </source>
</evidence>
<dbReference type="OrthoDB" id="10647259at2759"/>
<dbReference type="Proteomes" id="UP000838412">
    <property type="component" value="Chromosome 1"/>
</dbReference>
<feature type="compositionally biased region" description="Acidic residues" evidence="1">
    <location>
        <begin position="237"/>
        <end position="256"/>
    </location>
</feature>
<feature type="region of interest" description="Disordered" evidence="1">
    <location>
        <begin position="179"/>
        <end position="315"/>
    </location>
</feature>
<evidence type="ECO:0000313" key="4">
    <source>
        <dbReference type="Proteomes" id="UP000838412"/>
    </source>
</evidence>
<feature type="compositionally biased region" description="Basic and acidic residues" evidence="1">
    <location>
        <begin position="305"/>
        <end position="315"/>
    </location>
</feature>
<keyword evidence="4" id="KW-1185">Reference proteome</keyword>
<accession>A0A8J9W1T6</accession>
<organism evidence="3 4">
    <name type="scientific">Branchiostoma lanceolatum</name>
    <name type="common">Common lancelet</name>
    <name type="synonym">Amphioxus lanceolatum</name>
    <dbReference type="NCBI Taxonomy" id="7740"/>
    <lineage>
        <taxon>Eukaryota</taxon>
        <taxon>Metazoa</taxon>
        <taxon>Chordata</taxon>
        <taxon>Cephalochordata</taxon>
        <taxon>Leptocardii</taxon>
        <taxon>Amphioxiformes</taxon>
        <taxon>Branchiostomatidae</taxon>
        <taxon>Branchiostoma</taxon>
    </lineage>
</organism>
<sequence>MLRIPVPVVLLLLALVIPRLPAIPTGAASKHRVPRTEAKSDLEDDTDVLVQDVDQVMTKMNKVLGDTGDSVDTDPDDGVKGLSVKTTEVRITPPQDQKSDESDEDDDDAGNIPEIPVEPSPGEEEALATDARPDKAPLEDIGEDAVMGEVIKDALENPELMEYFLGKARDAEDALFGDSVPPAFLSSQRAPEADDIPEENLVEEQPEPVVGLNLDDEETLRVLEEMDTDFAAQRIAEDEEDEDSEEDLDEEEEDAIDASVLGLFGPQKSVPFPDDDEGFYEDEDDDDDEGFDVEEEDDDDEAFEDGEKKGCDDDD</sequence>
<feature type="region of interest" description="Disordered" evidence="1">
    <location>
        <begin position="64"/>
        <end position="144"/>
    </location>
</feature>
<dbReference type="EMBL" id="OV696686">
    <property type="protein sequence ID" value="CAH1233681.1"/>
    <property type="molecule type" value="Genomic_DNA"/>
</dbReference>
<proteinExistence type="predicted"/>
<feature type="compositionally biased region" description="Acidic residues" evidence="1">
    <location>
        <begin position="193"/>
        <end position="206"/>
    </location>
</feature>